<evidence type="ECO:0000313" key="3">
    <source>
        <dbReference type="Proteomes" id="UP000887581"/>
    </source>
</evidence>
<dbReference type="SUPFAM" id="SSF57756">
    <property type="entry name" value="Retrovirus zinc finger-like domains"/>
    <property type="match status" value="2"/>
</dbReference>
<protein>
    <submittedName>
        <fullName evidence="4">CCHC-type domain-containing protein</fullName>
    </submittedName>
</protein>
<dbReference type="Pfam" id="PF10925">
    <property type="entry name" value="DUF2680"/>
    <property type="match status" value="1"/>
</dbReference>
<dbReference type="WBParaSite" id="sdigi.contig96.g4218.t1">
    <property type="protein sequence ID" value="sdigi.contig96.g4218.t1"/>
    <property type="gene ID" value="sdigi.contig96.g4218"/>
</dbReference>
<dbReference type="Proteomes" id="UP000887581">
    <property type="component" value="Unplaced"/>
</dbReference>
<keyword evidence="1" id="KW-0863">Zinc-finger</keyword>
<dbReference type="GO" id="GO:0019899">
    <property type="term" value="F:enzyme binding"/>
    <property type="evidence" value="ECO:0007669"/>
    <property type="project" value="UniProtKB-ARBA"/>
</dbReference>
<dbReference type="GO" id="GO:0008270">
    <property type="term" value="F:zinc ion binding"/>
    <property type="evidence" value="ECO:0007669"/>
    <property type="project" value="UniProtKB-KW"/>
</dbReference>
<dbReference type="GO" id="GO:0003676">
    <property type="term" value="F:nucleic acid binding"/>
    <property type="evidence" value="ECO:0007669"/>
    <property type="project" value="InterPro"/>
</dbReference>
<name>A0A915Q8B7_9BILA</name>
<keyword evidence="1" id="KW-0862">Zinc</keyword>
<dbReference type="InterPro" id="IPR036875">
    <property type="entry name" value="Znf_CCHC_sf"/>
</dbReference>
<evidence type="ECO:0000256" key="1">
    <source>
        <dbReference type="PROSITE-ProRule" id="PRU00047"/>
    </source>
</evidence>
<dbReference type="Gene3D" id="4.10.60.10">
    <property type="entry name" value="Zinc finger, CCHC-type"/>
    <property type="match status" value="2"/>
</dbReference>
<dbReference type="SMART" id="SM00343">
    <property type="entry name" value="ZnF_C2HC"/>
    <property type="match status" value="4"/>
</dbReference>
<dbReference type="InterPro" id="IPR042246">
    <property type="entry name" value="ZCCHC9"/>
</dbReference>
<dbReference type="Pfam" id="PF00098">
    <property type="entry name" value="zf-CCHC"/>
    <property type="match status" value="1"/>
</dbReference>
<dbReference type="InterPro" id="IPR024485">
    <property type="entry name" value="DUF2680"/>
</dbReference>
<evidence type="ECO:0000313" key="4">
    <source>
        <dbReference type="WBParaSite" id="sdigi.contig96.g4218.t1"/>
    </source>
</evidence>
<keyword evidence="1" id="KW-0479">Metal-binding</keyword>
<proteinExistence type="predicted"/>
<reference evidence="4" key="1">
    <citation type="submission" date="2022-11" db="UniProtKB">
        <authorList>
            <consortium name="WormBaseParasite"/>
        </authorList>
    </citation>
    <scope>IDENTIFICATION</scope>
</reference>
<dbReference type="PANTHER" id="PTHR46242">
    <property type="entry name" value="ZINC FINGER CCHC DOMAIN-CONTAINING PROTEIN 9 ZCCHC9"/>
    <property type="match status" value="1"/>
</dbReference>
<dbReference type="PROSITE" id="PS50158">
    <property type="entry name" value="ZF_CCHC"/>
    <property type="match status" value="1"/>
</dbReference>
<sequence>MALSGKRRKLVEATRRWENSCTVLRYTSHLRYTLIEVTEEVSKERKKCFDNLSELTRTLFSMTDLEEVKRKVRQLWKDGVLEKSEAAKLIRKWRSRQWHKKQKKDRESLLNDLSTRLDSTEEQTLDDVKQLVNRYVASGKITFEDGGFIIKKWRKRENRRINRQLEKGDKLCCFYCRQTGHKFSDCAKKSGEMMGFGICFKCGSTEHTSSRCLRENIRGFPFATCFVCKQQGHISRDCAKNANGIYPDGGSCNLCGSQKHLKKDCPVRKGVDDKNQKEVLVTAGNCATGGDDDILYIESDSKLDTVEKKKLARKIVRI</sequence>
<keyword evidence="3" id="KW-1185">Reference proteome</keyword>
<feature type="domain" description="CCHC-type" evidence="2">
    <location>
        <begin position="225"/>
        <end position="238"/>
    </location>
</feature>
<dbReference type="AlphaFoldDB" id="A0A915Q8B7"/>
<evidence type="ECO:0000259" key="2">
    <source>
        <dbReference type="PROSITE" id="PS50158"/>
    </source>
</evidence>
<dbReference type="GO" id="GO:0005730">
    <property type="term" value="C:nucleolus"/>
    <property type="evidence" value="ECO:0007669"/>
    <property type="project" value="TreeGrafter"/>
</dbReference>
<dbReference type="PANTHER" id="PTHR46242:SF1">
    <property type="entry name" value="ZINC FINGER CCHC DOMAIN-CONTAINING PROTEIN 9"/>
    <property type="match status" value="1"/>
</dbReference>
<accession>A0A915Q8B7</accession>
<organism evidence="3 4">
    <name type="scientific">Setaria digitata</name>
    <dbReference type="NCBI Taxonomy" id="48799"/>
    <lineage>
        <taxon>Eukaryota</taxon>
        <taxon>Metazoa</taxon>
        <taxon>Ecdysozoa</taxon>
        <taxon>Nematoda</taxon>
        <taxon>Chromadorea</taxon>
        <taxon>Rhabditida</taxon>
        <taxon>Spirurina</taxon>
        <taxon>Spiruromorpha</taxon>
        <taxon>Filarioidea</taxon>
        <taxon>Setariidae</taxon>
        <taxon>Setaria</taxon>
    </lineage>
</organism>
<dbReference type="InterPro" id="IPR001878">
    <property type="entry name" value="Znf_CCHC"/>
</dbReference>